<name>A4CN93_ROBBH</name>
<dbReference type="KEGG" id="rbi:RB2501_12432"/>
<sequence>MITPCSFRIPFLQTWLLPAFPQVLLLGLLLVSFSACEDVIEVETPVEDPRLVVEGLIRVDTTQEFVPVEIRLTQTAGFFDTVQPVSDATDVVILLQEIRDGAPTGNTFSRALAEVDPGSGVYVPDPTFDADQRLRVSTVLAADYVYTLILTWQGRRYAAVTEYVPSVPIDRAEPGNRTLFDEDETEVVVAFTDTPGEGDYYIFDFGFGEFLPSEDSFSDGEQLEFSFFYDQSFDPGTEIDISILGADQVFYNYMLLLVEQAGDSGNPFQTPVATVRGNVFDVTDLDNIDNADNTGRPDVFPLGFFAIVQEFKATVTIE</sequence>
<dbReference type="AlphaFoldDB" id="A4CN93"/>
<dbReference type="HOGENOM" id="CLU_079066_0_1_10"/>
<organism evidence="1 2">
    <name type="scientific">Robiginitalea biformata (strain ATCC BAA-864 / DSM 15991 / KCTC 12146 / HTCC2501)</name>
    <dbReference type="NCBI Taxonomy" id="313596"/>
    <lineage>
        <taxon>Bacteria</taxon>
        <taxon>Pseudomonadati</taxon>
        <taxon>Bacteroidota</taxon>
        <taxon>Flavobacteriia</taxon>
        <taxon>Flavobacteriales</taxon>
        <taxon>Flavobacteriaceae</taxon>
        <taxon>Robiginitalea</taxon>
    </lineage>
</organism>
<protein>
    <recommendedName>
        <fullName evidence="3">DUF4249 family protein</fullName>
    </recommendedName>
</protein>
<proteinExistence type="predicted"/>
<dbReference type="OrthoDB" id="1430047at2"/>
<dbReference type="RefSeq" id="WP_015754455.1">
    <property type="nucleotide sequence ID" value="NC_013222.1"/>
</dbReference>
<gene>
    <name evidence="1" type="ordered locus">RB2501_12432</name>
</gene>
<reference evidence="1 2" key="1">
    <citation type="journal article" date="2009" name="J. Bacteriol.">
        <title>Complete genome sequence of Robiginitalea biformata HTCC2501.</title>
        <authorList>
            <person name="Oh H.M."/>
            <person name="Giovannoni S.J."/>
            <person name="Lee K."/>
            <person name="Ferriera S."/>
            <person name="Johnson J."/>
            <person name="Cho J.C."/>
        </authorList>
    </citation>
    <scope>NUCLEOTIDE SEQUENCE [LARGE SCALE GENOMIC DNA]</scope>
    <source>
        <strain evidence="2">ATCC BAA-864 / HTCC2501 / KCTC 12146</strain>
    </source>
</reference>
<dbReference type="EMBL" id="CP001712">
    <property type="protein sequence ID" value="EAR15135.1"/>
    <property type="molecule type" value="Genomic_DNA"/>
</dbReference>
<accession>A4CN93</accession>
<evidence type="ECO:0008006" key="3">
    <source>
        <dbReference type="Google" id="ProtNLM"/>
    </source>
</evidence>
<keyword evidence="2" id="KW-1185">Reference proteome</keyword>
<dbReference type="eggNOG" id="ENOG50300JA">
    <property type="taxonomic scope" value="Bacteria"/>
</dbReference>
<evidence type="ECO:0000313" key="1">
    <source>
        <dbReference type="EMBL" id="EAR15135.1"/>
    </source>
</evidence>
<dbReference type="Proteomes" id="UP000009049">
    <property type="component" value="Chromosome"/>
</dbReference>
<dbReference type="InterPro" id="IPR025345">
    <property type="entry name" value="DUF4249"/>
</dbReference>
<evidence type="ECO:0000313" key="2">
    <source>
        <dbReference type="Proteomes" id="UP000009049"/>
    </source>
</evidence>
<dbReference type="STRING" id="313596.RB2501_12432"/>
<dbReference type="Pfam" id="PF14054">
    <property type="entry name" value="DUF4249"/>
    <property type="match status" value="1"/>
</dbReference>